<reference evidence="1 2" key="1">
    <citation type="submission" date="2020-10" db="EMBL/GenBank/DDBJ databases">
        <title>Olsenella immobilis sp.nov., isolated from the mud in a fermentation cellar used for the production of Chinese strong-flavoured liquor.</title>
        <authorList>
            <person name="Lu L."/>
        </authorList>
    </citation>
    <scope>NUCLEOTIDE SEQUENCE [LARGE SCALE GENOMIC DNA]</scope>
    <source>
        <strain evidence="1 2">LZLJ-2</strain>
    </source>
</reference>
<gene>
    <name evidence="1" type="ORF">INP52_01920</name>
</gene>
<protein>
    <submittedName>
        <fullName evidence="1">Pyridoxamine 5'-phosphate oxidase family protein</fullName>
    </submittedName>
</protein>
<dbReference type="SUPFAM" id="SSF50475">
    <property type="entry name" value="FMN-binding split barrel"/>
    <property type="match status" value="1"/>
</dbReference>
<dbReference type="InterPro" id="IPR012349">
    <property type="entry name" value="Split_barrel_FMN-bd"/>
</dbReference>
<name>A0A7S7RUW8_9ACTN</name>
<sequence length="135" mass="14504">MSDYAATEKYTTLGPDALAASLRAVEGVSVVATVNEDGTPNAAILVPMMPDASHVVMTLARNRTRENLERTGHAVLVYDVASPHAAEKAERHCGVRMRLSLVSPDESEHAEVAALWPHMTPFTMILGVDEVEPLG</sequence>
<evidence type="ECO:0000313" key="1">
    <source>
        <dbReference type="EMBL" id="QOY60993.1"/>
    </source>
</evidence>
<dbReference type="AlphaFoldDB" id="A0A7S7RUW8"/>
<dbReference type="RefSeq" id="WP_194371921.1">
    <property type="nucleotide sequence ID" value="NZ_CP063767.1"/>
</dbReference>
<organism evidence="1 2">
    <name type="scientific">Thermophilibacter immobilis</name>
    <dbReference type="NCBI Taxonomy" id="2779519"/>
    <lineage>
        <taxon>Bacteria</taxon>
        <taxon>Bacillati</taxon>
        <taxon>Actinomycetota</taxon>
        <taxon>Coriobacteriia</taxon>
        <taxon>Coriobacteriales</taxon>
        <taxon>Atopobiaceae</taxon>
        <taxon>Thermophilibacter</taxon>
    </lineage>
</organism>
<evidence type="ECO:0000313" key="2">
    <source>
        <dbReference type="Proteomes" id="UP000593735"/>
    </source>
</evidence>
<dbReference type="Proteomes" id="UP000593735">
    <property type="component" value="Chromosome"/>
</dbReference>
<dbReference type="KEGG" id="tio:INP52_01920"/>
<dbReference type="EMBL" id="CP063767">
    <property type="protein sequence ID" value="QOY60993.1"/>
    <property type="molecule type" value="Genomic_DNA"/>
</dbReference>
<keyword evidence="2" id="KW-1185">Reference proteome</keyword>
<dbReference type="Gene3D" id="2.30.110.10">
    <property type="entry name" value="Electron Transport, Fmn-binding Protein, Chain A"/>
    <property type="match status" value="1"/>
</dbReference>
<proteinExistence type="predicted"/>
<accession>A0A7S7RUW8</accession>